<evidence type="ECO:0000313" key="3">
    <source>
        <dbReference type="Proteomes" id="UP001597389"/>
    </source>
</evidence>
<feature type="chain" id="PRO_5045772724" evidence="1">
    <location>
        <begin position="20"/>
        <end position="225"/>
    </location>
</feature>
<sequence>MKAISISLLGIALTCPALASVISVNFSEKHTNQTLLPETSAGFNNHKFWNNTGGAPTGKIPKLLDKNGAPTTAKVEWSATSMWGDVSANNDATSANGNAQLRRGYLDDKDAPPTWKVKGIPYQNYHVVIYFSNETSGGSFSPISINGTQYRTLEKKQNHAGLTKWNDSNSLIAKNLRGNLNVTLLPRSNNTRSTVAGFQIINAISPSASTLIGVGDLSINLQNTK</sequence>
<dbReference type="Proteomes" id="UP001597389">
    <property type="component" value="Unassembled WGS sequence"/>
</dbReference>
<evidence type="ECO:0000256" key="1">
    <source>
        <dbReference type="SAM" id="SignalP"/>
    </source>
</evidence>
<feature type="signal peptide" evidence="1">
    <location>
        <begin position="1"/>
        <end position="19"/>
    </location>
</feature>
<accession>A0ABW4Z636</accession>
<reference evidence="3" key="1">
    <citation type="journal article" date="2019" name="Int. J. Syst. Evol. Microbiol.">
        <title>The Global Catalogue of Microorganisms (GCM) 10K type strain sequencing project: providing services to taxonomists for standard genome sequencing and annotation.</title>
        <authorList>
            <consortium name="The Broad Institute Genomics Platform"/>
            <consortium name="The Broad Institute Genome Sequencing Center for Infectious Disease"/>
            <person name="Wu L."/>
            <person name="Ma J."/>
        </authorList>
    </citation>
    <scope>NUCLEOTIDE SEQUENCE [LARGE SCALE GENOMIC DNA]</scope>
    <source>
        <strain evidence="3">CCUG 57942</strain>
    </source>
</reference>
<dbReference type="RefSeq" id="WP_377091297.1">
    <property type="nucleotide sequence ID" value="NZ_JBHSJL010000014.1"/>
</dbReference>
<keyword evidence="1" id="KW-0732">Signal</keyword>
<comment type="caution">
    <text evidence="2">The sequence shown here is derived from an EMBL/GenBank/DDBJ whole genome shotgun (WGS) entry which is preliminary data.</text>
</comment>
<name>A0ABW4Z636_9BACT</name>
<evidence type="ECO:0000313" key="2">
    <source>
        <dbReference type="EMBL" id="MFD2157343.1"/>
    </source>
</evidence>
<keyword evidence="3" id="KW-1185">Reference proteome</keyword>
<dbReference type="EMBL" id="JBHUJB010000005">
    <property type="protein sequence ID" value="MFD2157343.1"/>
    <property type="molecule type" value="Genomic_DNA"/>
</dbReference>
<protein>
    <submittedName>
        <fullName evidence="2">Uncharacterized protein</fullName>
    </submittedName>
</protein>
<organism evidence="2 3">
    <name type="scientific">Rubritalea tangerina</name>
    <dbReference type="NCBI Taxonomy" id="430798"/>
    <lineage>
        <taxon>Bacteria</taxon>
        <taxon>Pseudomonadati</taxon>
        <taxon>Verrucomicrobiota</taxon>
        <taxon>Verrucomicrobiia</taxon>
        <taxon>Verrucomicrobiales</taxon>
        <taxon>Rubritaleaceae</taxon>
        <taxon>Rubritalea</taxon>
    </lineage>
</organism>
<gene>
    <name evidence="2" type="ORF">ACFSW8_00355</name>
</gene>
<proteinExistence type="predicted"/>